<sequence length="35" mass="4213">MDDESKRKRTNTYHFCSALLPTLRLALCRYCPPRR</sequence>
<evidence type="ECO:0000313" key="1">
    <source>
        <dbReference type="EMBL" id="JAH14585.1"/>
    </source>
</evidence>
<name>A0A0E9QE21_ANGAN</name>
<organism evidence="1">
    <name type="scientific">Anguilla anguilla</name>
    <name type="common">European freshwater eel</name>
    <name type="synonym">Muraena anguilla</name>
    <dbReference type="NCBI Taxonomy" id="7936"/>
    <lineage>
        <taxon>Eukaryota</taxon>
        <taxon>Metazoa</taxon>
        <taxon>Chordata</taxon>
        <taxon>Craniata</taxon>
        <taxon>Vertebrata</taxon>
        <taxon>Euteleostomi</taxon>
        <taxon>Actinopterygii</taxon>
        <taxon>Neopterygii</taxon>
        <taxon>Teleostei</taxon>
        <taxon>Anguilliformes</taxon>
        <taxon>Anguillidae</taxon>
        <taxon>Anguilla</taxon>
    </lineage>
</organism>
<dbReference type="EMBL" id="GBXM01093992">
    <property type="protein sequence ID" value="JAH14585.1"/>
    <property type="molecule type" value="Transcribed_RNA"/>
</dbReference>
<dbReference type="AlphaFoldDB" id="A0A0E9QE21"/>
<reference evidence="1" key="2">
    <citation type="journal article" date="2015" name="Fish Shellfish Immunol.">
        <title>Early steps in the European eel (Anguilla anguilla)-Vibrio vulnificus interaction in the gills: Role of the RtxA13 toxin.</title>
        <authorList>
            <person name="Callol A."/>
            <person name="Pajuelo D."/>
            <person name="Ebbesson L."/>
            <person name="Teles M."/>
            <person name="MacKenzie S."/>
            <person name="Amaro C."/>
        </authorList>
    </citation>
    <scope>NUCLEOTIDE SEQUENCE</scope>
</reference>
<accession>A0A0E9QE21</accession>
<proteinExistence type="predicted"/>
<reference evidence="1" key="1">
    <citation type="submission" date="2014-11" db="EMBL/GenBank/DDBJ databases">
        <authorList>
            <person name="Amaro Gonzalez C."/>
        </authorList>
    </citation>
    <scope>NUCLEOTIDE SEQUENCE</scope>
</reference>
<protein>
    <submittedName>
        <fullName evidence="1">Uncharacterized protein</fullName>
    </submittedName>
</protein>